<dbReference type="GO" id="GO:0005886">
    <property type="term" value="C:plasma membrane"/>
    <property type="evidence" value="ECO:0007669"/>
    <property type="project" value="InterPro"/>
</dbReference>
<dbReference type="OrthoDB" id="3011762at2759"/>
<feature type="transmembrane region" description="Helical" evidence="1">
    <location>
        <begin position="77"/>
        <end position="102"/>
    </location>
</feature>
<dbReference type="EMBL" id="ML976659">
    <property type="protein sequence ID" value="KAF1979020.1"/>
    <property type="molecule type" value="Genomic_DNA"/>
</dbReference>
<evidence type="ECO:0000256" key="1">
    <source>
        <dbReference type="SAM" id="Phobius"/>
    </source>
</evidence>
<feature type="transmembrane region" description="Helical" evidence="1">
    <location>
        <begin position="123"/>
        <end position="144"/>
    </location>
</feature>
<evidence type="ECO:0000313" key="3">
    <source>
        <dbReference type="Proteomes" id="UP000800036"/>
    </source>
</evidence>
<dbReference type="AlphaFoldDB" id="A0A6A5VR19"/>
<organism evidence="2 3">
    <name type="scientific">Bimuria novae-zelandiae CBS 107.79</name>
    <dbReference type="NCBI Taxonomy" id="1447943"/>
    <lineage>
        <taxon>Eukaryota</taxon>
        <taxon>Fungi</taxon>
        <taxon>Dikarya</taxon>
        <taxon>Ascomycota</taxon>
        <taxon>Pezizomycotina</taxon>
        <taxon>Dothideomycetes</taxon>
        <taxon>Pleosporomycetidae</taxon>
        <taxon>Pleosporales</taxon>
        <taxon>Massarineae</taxon>
        <taxon>Didymosphaeriaceae</taxon>
        <taxon>Bimuria</taxon>
    </lineage>
</organism>
<protein>
    <submittedName>
        <fullName evidence="2">Uncharacterized protein</fullName>
    </submittedName>
</protein>
<keyword evidence="3" id="KW-1185">Reference proteome</keyword>
<keyword evidence="1" id="KW-0472">Membrane</keyword>
<keyword evidence="1" id="KW-0812">Transmembrane</keyword>
<dbReference type="Pfam" id="PF01790">
    <property type="entry name" value="LGT"/>
    <property type="match status" value="1"/>
</dbReference>
<dbReference type="InterPro" id="IPR001640">
    <property type="entry name" value="Lgt"/>
</dbReference>
<accession>A0A6A5VR19</accession>
<dbReference type="Proteomes" id="UP000800036">
    <property type="component" value="Unassembled WGS sequence"/>
</dbReference>
<dbReference type="GO" id="GO:0008961">
    <property type="term" value="F:phosphatidylglycerol-prolipoprotein diacylglyceryl transferase activity"/>
    <property type="evidence" value="ECO:0007669"/>
    <property type="project" value="InterPro"/>
</dbReference>
<evidence type="ECO:0000313" key="2">
    <source>
        <dbReference type="EMBL" id="KAF1979020.1"/>
    </source>
</evidence>
<keyword evidence="1" id="KW-1133">Transmembrane helix</keyword>
<gene>
    <name evidence="2" type="ORF">BU23DRAFT_549706</name>
</gene>
<name>A0A6A5VR19_9PLEO</name>
<reference evidence="2" key="1">
    <citation type="journal article" date="2020" name="Stud. Mycol.">
        <title>101 Dothideomycetes genomes: a test case for predicting lifestyles and emergence of pathogens.</title>
        <authorList>
            <person name="Haridas S."/>
            <person name="Albert R."/>
            <person name="Binder M."/>
            <person name="Bloem J."/>
            <person name="Labutti K."/>
            <person name="Salamov A."/>
            <person name="Andreopoulos B."/>
            <person name="Baker S."/>
            <person name="Barry K."/>
            <person name="Bills G."/>
            <person name="Bluhm B."/>
            <person name="Cannon C."/>
            <person name="Castanera R."/>
            <person name="Culley D."/>
            <person name="Daum C."/>
            <person name="Ezra D."/>
            <person name="Gonzalez J."/>
            <person name="Henrissat B."/>
            <person name="Kuo A."/>
            <person name="Liang C."/>
            <person name="Lipzen A."/>
            <person name="Lutzoni F."/>
            <person name="Magnuson J."/>
            <person name="Mondo S."/>
            <person name="Nolan M."/>
            <person name="Ohm R."/>
            <person name="Pangilinan J."/>
            <person name="Park H.-J."/>
            <person name="Ramirez L."/>
            <person name="Alfaro M."/>
            <person name="Sun H."/>
            <person name="Tritt A."/>
            <person name="Yoshinaga Y."/>
            <person name="Zwiers L.-H."/>
            <person name="Turgeon B."/>
            <person name="Goodwin S."/>
            <person name="Spatafora J."/>
            <person name="Crous P."/>
            <person name="Grigoriev I."/>
        </authorList>
    </citation>
    <scope>NUCLEOTIDE SEQUENCE</scope>
    <source>
        <strain evidence="2">CBS 107.79</strain>
    </source>
</reference>
<proteinExistence type="predicted"/>
<dbReference type="GO" id="GO:0042158">
    <property type="term" value="P:lipoprotein biosynthetic process"/>
    <property type="evidence" value="ECO:0007669"/>
    <property type="project" value="InterPro"/>
</dbReference>
<sequence>MGLTLLLAHFDDSAQKRALLCSAGLVLPLGEAIGRVGCFYGGCCDGRASRKRGEEKDGFIGCNGSIPLLSASINLTLYVVVVTLLMCGVLSIEEAALLAVAFNGFVRVFANHFRKDLTRLRGLRGVSPTTLFASFQGVGAMLAFSRL</sequence>